<evidence type="ECO:0000313" key="1">
    <source>
        <dbReference type="EMBL" id="JAH22824.1"/>
    </source>
</evidence>
<organism evidence="1">
    <name type="scientific">Anguilla anguilla</name>
    <name type="common">European freshwater eel</name>
    <name type="synonym">Muraena anguilla</name>
    <dbReference type="NCBI Taxonomy" id="7936"/>
    <lineage>
        <taxon>Eukaryota</taxon>
        <taxon>Metazoa</taxon>
        <taxon>Chordata</taxon>
        <taxon>Craniata</taxon>
        <taxon>Vertebrata</taxon>
        <taxon>Euteleostomi</taxon>
        <taxon>Actinopterygii</taxon>
        <taxon>Neopterygii</taxon>
        <taxon>Teleostei</taxon>
        <taxon>Anguilliformes</taxon>
        <taxon>Anguillidae</taxon>
        <taxon>Anguilla</taxon>
    </lineage>
</organism>
<protein>
    <submittedName>
        <fullName evidence="1">Uncharacterized protein</fullName>
    </submittedName>
</protein>
<accession>A0A0E9R152</accession>
<sequence length="42" mass="4780">MGSNRPLAFCIVALVTSQAVCLKTFTPLSVHRWKGPRRPQRR</sequence>
<reference evidence="1" key="1">
    <citation type="submission" date="2014-11" db="EMBL/GenBank/DDBJ databases">
        <authorList>
            <person name="Amaro Gonzalez C."/>
        </authorList>
    </citation>
    <scope>NUCLEOTIDE SEQUENCE</scope>
</reference>
<dbReference type="AlphaFoldDB" id="A0A0E9R152"/>
<dbReference type="EMBL" id="GBXM01085753">
    <property type="protein sequence ID" value="JAH22824.1"/>
    <property type="molecule type" value="Transcribed_RNA"/>
</dbReference>
<proteinExistence type="predicted"/>
<name>A0A0E9R152_ANGAN</name>
<reference evidence="1" key="2">
    <citation type="journal article" date="2015" name="Fish Shellfish Immunol.">
        <title>Early steps in the European eel (Anguilla anguilla)-Vibrio vulnificus interaction in the gills: Role of the RtxA13 toxin.</title>
        <authorList>
            <person name="Callol A."/>
            <person name="Pajuelo D."/>
            <person name="Ebbesson L."/>
            <person name="Teles M."/>
            <person name="MacKenzie S."/>
            <person name="Amaro C."/>
        </authorList>
    </citation>
    <scope>NUCLEOTIDE SEQUENCE</scope>
</reference>